<organism evidence="1 2">
    <name type="scientific">Pleurodeles waltl</name>
    <name type="common">Iberian ribbed newt</name>
    <dbReference type="NCBI Taxonomy" id="8319"/>
    <lineage>
        <taxon>Eukaryota</taxon>
        <taxon>Metazoa</taxon>
        <taxon>Chordata</taxon>
        <taxon>Craniata</taxon>
        <taxon>Vertebrata</taxon>
        <taxon>Euteleostomi</taxon>
        <taxon>Amphibia</taxon>
        <taxon>Batrachia</taxon>
        <taxon>Caudata</taxon>
        <taxon>Salamandroidea</taxon>
        <taxon>Salamandridae</taxon>
        <taxon>Pleurodelinae</taxon>
        <taxon>Pleurodeles</taxon>
    </lineage>
</organism>
<keyword evidence="2" id="KW-1185">Reference proteome</keyword>
<sequence>MSRPESVYCRLQHLTNSKTAGRMDLLAEGTLKNVSSDGCPCRRAAAGITAVIMACSSPCKTLRREGMRPGVERGSPPVECGHAA</sequence>
<evidence type="ECO:0000313" key="1">
    <source>
        <dbReference type="EMBL" id="KAJ1088801.1"/>
    </source>
</evidence>
<dbReference type="EMBL" id="JANPWB010000015">
    <property type="protein sequence ID" value="KAJ1088801.1"/>
    <property type="molecule type" value="Genomic_DNA"/>
</dbReference>
<dbReference type="Proteomes" id="UP001066276">
    <property type="component" value="Chromosome 11"/>
</dbReference>
<dbReference type="AlphaFoldDB" id="A0AAV7LB00"/>
<accession>A0AAV7LB00</accession>
<protein>
    <submittedName>
        <fullName evidence="1">Uncharacterized protein</fullName>
    </submittedName>
</protein>
<evidence type="ECO:0000313" key="2">
    <source>
        <dbReference type="Proteomes" id="UP001066276"/>
    </source>
</evidence>
<proteinExistence type="predicted"/>
<comment type="caution">
    <text evidence="1">The sequence shown here is derived from an EMBL/GenBank/DDBJ whole genome shotgun (WGS) entry which is preliminary data.</text>
</comment>
<name>A0AAV7LB00_PLEWA</name>
<gene>
    <name evidence="1" type="ORF">NDU88_001956</name>
</gene>
<reference evidence="1" key="1">
    <citation type="journal article" date="2022" name="bioRxiv">
        <title>Sequencing and chromosome-scale assembly of the giantPleurodeles waltlgenome.</title>
        <authorList>
            <person name="Brown T."/>
            <person name="Elewa A."/>
            <person name="Iarovenko S."/>
            <person name="Subramanian E."/>
            <person name="Araus A.J."/>
            <person name="Petzold A."/>
            <person name="Susuki M."/>
            <person name="Suzuki K.-i.T."/>
            <person name="Hayashi T."/>
            <person name="Toyoda A."/>
            <person name="Oliveira C."/>
            <person name="Osipova E."/>
            <person name="Leigh N.D."/>
            <person name="Simon A."/>
            <person name="Yun M.H."/>
        </authorList>
    </citation>
    <scope>NUCLEOTIDE SEQUENCE</scope>
    <source>
        <strain evidence="1">20211129_DDA</strain>
        <tissue evidence="1">Liver</tissue>
    </source>
</reference>